<sequence length="147" mass="16616">MFSVSEIFVKPLPEDKEVEYRKIVNFLLNATTTAAIEEAKKKVDALIYQQRKYYRDRLNGAGGDAVAMSGNHKPVILMRAEDGLYEPVDHTVQFIRRNGVEVNEYPILRGSNGNAQDTLFAKKTVENNKTKWSYFVVTSNGVFIPGL</sequence>
<dbReference type="Proteomes" id="UP000887580">
    <property type="component" value="Unplaced"/>
</dbReference>
<evidence type="ECO:0000313" key="1">
    <source>
        <dbReference type="Proteomes" id="UP000887580"/>
    </source>
</evidence>
<accession>A0AC35G576</accession>
<organism evidence="1 2">
    <name type="scientific">Panagrolaimus sp. PS1159</name>
    <dbReference type="NCBI Taxonomy" id="55785"/>
    <lineage>
        <taxon>Eukaryota</taxon>
        <taxon>Metazoa</taxon>
        <taxon>Ecdysozoa</taxon>
        <taxon>Nematoda</taxon>
        <taxon>Chromadorea</taxon>
        <taxon>Rhabditida</taxon>
        <taxon>Tylenchina</taxon>
        <taxon>Panagrolaimomorpha</taxon>
        <taxon>Panagrolaimoidea</taxon>
        <taxon>Panagrolaimidae</taxon>
        <taxon>Panagrolaimus</taxon>
    </lineage>
</organism>
<protein>
    <submittedName>
        <fullName evidence="2">Uncharacterized protein</fullName>
    </submittedName>
</protein>
<dbReference type="WBParaSite" id="PS1159_v2.g23857.t1">
    <property type="protein sequence ID" value="PS1159_v2.g23857.t1"/>
    <property type="gene ID" value="PS1159_v2.g23857"/>
</dbReference>
<evidence type="ECO:0000313" key="2">
    <source>
        <dbReference type="WBParaSite" id="PS1159_v2.g23857.t1"/>
    </source>
</evidence>
<reference evidence="2" key="1">
    <citation type="submission" date="2022-11" db="UniProtKB">
        <authorList>
            <consortium name="WormBaseParasite"/>
        </authorList>
    </citation>
    <scope>IDENTIFICATION</scope>
</reference>
<proteinExistence type="predicted"/>
<name>A0AC35G576_9BILA</name>